<accession>A0AAV9B8C2</accession>
<dbReference type="AlphaFoldDB" id="A0AAV9B8C2"/>
<dbReference type="EMBL" id="JAUJYN010000004">
    <property type="protein sequence ID" value="KAK1272810.1"/>
    <property type="molecule type" value="Genomic_DNA"/>
</dbReference>
<dbReference type="Proteomes" id="UP001179952">
    <property type="component" value="Unassembled WGS sequence"/>
</dbReference>
<name>A0AAV9B8C2_ACOGR</name>
<sequence length="58" mass="6220">MSTLIPPPLSSAGNHSKRRKLLQLVKLPPLLVADRGHGHGLGVVDAFKRGPGLDLECR</sequence>
<reference evidence="1" key="2">
    <citation type="submission" date="2023-06" db="EMBL/GenBank/DDBJ databases">
        <authorList>
            <person name="Ma L."/>
            <person name="Liu K.-W."/>
            <person name="Li Z."/>
            <person name="Hsiao Y.-Y."/>
            <person name="Qi Y."/>
            <person name="Fu T."/>
            <person name="Tang G."/>
            <person name="Zhang D."/>
            <person name="Sun W.-H."/>
            <person name="Liu D.-K."/>
            <person name="Li Y."/>
            <person name="Chen G.-Z."/>
            <person name="Liu X.-D."/>
            <person name="Liao X.-Y."/>
            <person name="Jiang Y.-T."/>
            <person name="Yu X."/>
            <person name="Hao Y."/>
            <person name="Huang J."/>
            <person name="Zhao X.-W."/>
            <person name="Ke S."/>
            <person name="Chen Y.-Y."/>
            <person name="Wu W.-L."/>
            <person name="Hsu J.-L."/>
            <person name="Lin Y.-F."/>
            <person name="Huang M.-D."/>
            <person name="Li C.-Y."/>
            <person name="Huang L."/>
            <person name="Wang Z.-W."/>
            <person name="Zhao X."/>
            <person name="Zhong W.-Y."/>
            <person name="Peng D.-H."/>
            <person name="Ahmad S."/>
            <person name="Lan S."/>
            <person name="Zhang J.-S."/>
            <person name="Tsai W.-C."/>
            <person name="Van De Peer Y."/>
            <person name="Liu Z.-J."/>
        </authorList>
    </citation>
    <scope>NUCLEOTIDE SEQUENCE</scope>
    <source>
        <strain evidence="1">SCP</strain>
        <tissue evidence="1">Leaves</tissue>
    </source>
</reference>
<reference evidence="1" key="1">
    <citation type="journal article" date="2023" name="Nat. Commun.">
        <title>Diploid and tetraploid genomes of Acorus and the evolution of monocots.</title>
        <authorList>
            <person name="Ma L."/>
            <person name="Liu K.W."/>
            <person name="Li Z."/>
            <person name="Hsiao Y.Y."/>
            <person name="Qi Y."/>
            <person name="Fu T."/>
            <person name="Tang G.D."/>
            <person name="Zhang D."/>
            <person name="Sun W.H."/>
            <person name="Liu D.K."/>
            <person name="Li Y."/>
            <person name="Chen G.Z."/>
            <person name="Liu X.D."/>
            <person name="Liao X.Y."/>
            <person name="Jiang Y.T."/>
            <person name="Yu X."/>
            <person name="Hao Y."/>
            <person name="Huang J."/>
            <person name="Zhao X.W."/>
            <person name="Ke S."/>
            <person name="Chen Y.Y."/>
            <person name="Wu W.L."/>
            <person name="Hsu J.L."/>
            <person name="Lin Y.F."/>
            <person name="Huang M.D."/>
            <person name="Li C.Y."/>
            <person name="Huang L."/>
            <person name="Wang Z.W."/>
            <person name="Zhao X."/>
            <person name="Zhong W.Y."/>
            <person name="Peng D.H."/>
            <person name="Ahmad S."/>
            <person name="Lan S."/>
            <person name="Zhang J.S."/>
            <person name="Tsai W.C."/>
            <person name="Van de Peer Y."/>
            <person name="Liu Z.J."/>
        </authorList>
    </citation>
    <scope>NUCLEOTIDE SEQUENCE</scope>
    <source>
        <strain evidence="1">SCP</strain>
    </source>
</reference>
<evidence type="ECO:0000313" key="1">
    <source>
        <dbReference type="EMBL" id="KAK1272810.1"/>
    </source>
</evidence>
<gene>
    <name evidence="1" type="ORF">QJS04_geneDACA022274</name>
</gene>
<comment type="caution">
    <text evidence="1">The sequence shown here is derived from an EMBL/GenBank/DDBJ whole genome shotgun (WGS) entry which is preliminary data.</text>
</comment>
<keyword evidence="2" id="KW-1185">Reference proteome</keyword>
<organism evidence="1 2">
    <name type="scientific">Acorus gramineus</name>
    <name type="common">Dwarf sweet flag</name>
    <dbReference type="NCBI Taxonomy" id="55184"/>
    <lineage>
        <taxon>Eukaryota</taxon>
        <taxon>Viridiplantae</taxon>
        <taxon>Streptophyta</taxon>
        <taxon>Embryophyta</taxon>
        <taxon>Tracheophyta</taxon>
        <taxon>Spermatophyta</taxon>
        <taxon>Magnoliopsida</taxon>
        <taxon>Liliopsida</taxon>
        <taxon>Acoraceae</taxon>
        <taxon>Acorus</taxon>
    </lineage>
</organism>
<proteinExistence type="predicted"/>
<evidence type="ECO:0000313" key="2">
    <source>
        <dbReference type="Proteomes" id="UP001179952"/>
    </source>
</evidence>
<protein>
    <submittedName>
        <fullName evidence="1">Uncharacterized protein</fullName>
    </submittedName>
</protein>